<sequence length="500" mass="57063">MSPSYYRWAFTPLSPIHIGAGEVFEPTQYVVAQGNLCEFDTASLPQVLQEKDRQDLLRVVTTKDSTQMMLAVQQFFVSRKERLLPIVRQRIPLSIGYQELYDSRIGKVMAHQGAARQIFNSLSIKRAAYRSIDGLPYLPGSSIKGAIRTALLHRVNRGKPAQGDRDGLHTLQSRLLQYRNAQGTSWRLEKDPLRQLRIGDAMPIDTSVQRRIYQAVNRKKAPLTVRQPDQRGQSERTSPDEYLECVLPQSRAFTASVEVQDLAQMLNRRFSERTPEMQFSAGDIAQACNAFYREEILRQELTQMQERGYVDPEWQSAITEFLAKNAELMRAGKGFLLRIGHHSGAEAVTLPGMRKIKILRKPPSDHATTWWMAAEQGKEQVRQLLPFGWVFVEVQEAASKHQDWQGHPFAYAVVSPDPVPEPMAPTVPQAERWEGRIKYRRQNGALSTMDDRATATGDVAQKLLQSLPKDLQRKLQENQCFDKFRVTIEDRQIVALERLP</sequence>
<dbReference type="Proteomes" id="UP000175616">
    <property type="component" value="Unassembled WGS sequence"/>
</dbReference>
<dbReference type="InterPro" id="IPR010173">
    <property type="entry name" value="CRISPR-assoc_Csm5"/>
</dbReference>
<dbReference type="EMBL" id="LZYE01000130">
    <property type="protein sequence ID" value="OFC36781.1"/>
    <property type="molecule type" value="Genomic_DNA"/>
</dbReference>
<evidence type="ECO:0000256" key="3">
    <source>
        <dbReference type="ARBA" id="ARBA00016113"/>
    </source>
</evidence>
<evidence type="ECO:0000256" key="2">
    <source>
        <dbReference type="ARBA" id="ARBA00006680"/>
    </source>
</evidence>
<keyword evidence="4" id="KW-0694">RNA-binding</keyword>
<dbReference type="PANTHER" id="PTHR38007:SF1">
    <property type="entry name" value="CRISPR SYSTEM CMS PROTEIN CSM5"/>
    <property type="match status" value="1"/>
</dbReference>
<reference evidence="9 10" key="1">
    <citation type="submission" date="2016-06" db="EMBL/GenBank/DDBJ databases">
        <title>Gene turnover analysis identifies the evolutionary adaptation of the extremophile Acidithiobacillus caldus.</title>
        <authorList>
            <person name="Zhang X."/>
        </authorList>
    </citation>
    <scope>NUCLEOTIDE SEQUENCE [LARGE SCALE GENOMIC DNA]</scope>
    <source>
        <strain evidence="9 10">DX</strain>
    </source>
</reference>
<evidence type="ECO:0000313" key="10">
    <source>
        <dbReference type="Proteomes" id="UP000175616"/>
    </source>
</evidence>
<dbReference type="InterPro" id="IPR005537">
    <property type="entry name" value="RAMP_III_fam"/>
</dbReference>
<dbReference type="GO" id="GO:0051607">
    <property type="term" value="P:defense response to virus"/>
    <property type="evidence" value="ECO:0007669"/>
    <property type="project" value="UniProtKB-KW"/>
</dbReference>
<evidence type="ECO:0000256" key="6">
    <source>
        <dbReference type="ARBA" id="ARBA00031720"/>
    </source>
</evidence>
<proteinExistence type="inferred from homology"/>
<dbReference type="AlphaFoldDB" id="A0A1E7YNS6"/>
<gene>
    <name evidence="9" type="ORF">BAE27_05290</name>
</gene>
<dbReference type="PANTHER" id="PTHR38007">
    <property type="entry name" value="CRISPR SYSTEM CMS PROTEIN CSM5"/>
    <property type="match status" value="1"/>
</dbReference>
<evidence type="ECO:0000256" key="4">
    <source>
        <dbReference type="ARBA" id="ARBA00022884"/>
    </source>
</evidence>
<dbReference type="Pfam" id="PF03787">
    <property type="entry name" value="RAMPs"/>
    <property type="match status" value="1"/>
</dbReference>
<evidence type="ECO:0000256" key="7">
    <source>
        <dbReference type="SAM" id="MobiDB-lite"/>
    </source>
</evidence>
<keyword evidence="5" id="KW-0051">Antiviral defense</keyword>
<comment type="caution">
    <text evidence="9">The sequence shown here is derived from an EMBL/GenBank/DDBJ whole genome shotgun (WGS) entry which is preliminary data.</text>
</comment>
<dbReference type="NCBIfam" id="TIGR01899">
    <property type="entry name" value="cas_TM1807_csm5"/>
    <property type="match status" value="1"/>
</dbReference>
<comment type="function">
    <text evidence="1">This subunit might be involved in maturation of a crRNA intermediate to its mature form.</text>
</comment>
<feature type="domain" description="CRISPR type III-associated protein" evidence="8">
    <location>
        <begin position="10"/>
        <end position="212"/>
    </location>
</feature>
<feature type="compositionally biased region" description="Basic and acidic residues" evidence="7">
    <location>
        <begin position="228"/>
        <end position="239"/>
    </location>
</feature>
<accession>A0A1E7YNS6</accession>
<dbReference type="GO" id="GO:0003723">
    <property type="term" value="F:RNA binding"/>
    <property type="evidence" value="ECO:0007669"/>
    <property type="project" value="UniProtKB-KW"/>
</dbReference>
<feature type="region of interest" description="Disordered" evidence="7">
    <location>
        <begin position="219"/>
        <end position="239"/>
    </location>
</feature>
<evidence type="ECO:0000256" key="1">
    <source>
        <dbReference type="ARBA" id="ARBA00003088"/>
    </source>
</evidence>
<evidence type="ECO:0000259" key="8">
    <source>
        <dbReference type="Pfam" id="PF03787"/>
    </source>
</evidence>
<comment type="similarity">
    <text evidence="2">Belongs to the CRISPR-associated Csm5 family.</text>
</comment>
<organism evidence="9 10">
    <name type="scientific">Acidithiobacillus caldus</name>
    <dbReference type="NCBI Taxonomy" id="33059"/>
    <lineage>
        <taxon>Bacteria</taxon>
        <taxon>Pseudomonadati</taxon>
        <taxon>Pseudomonadota</taxon>
        <taxon>Acidithiobacillia</taxon>
        <taxon>Acidithiobacillales</taxon>
        <taxon>Acidithiobacillaceae</taxon>
        <taxon>Acidithiobacillus</taxon>
    </lineage>
</organism>
<name>A0A1E7YNS6_9PROT</name>
<evidence type="ECO:0000313" key="9">
    <source>
        <dbReference type="EMBL" id="OFC36781.1"/>
    </source>
</evidence>
<evidence type="ECO:0000256" key="5">
    <source>
        <dbReference type="ARBA" id="ARBA00023118"/>
    </source>
</evidence>
<dbReference type="RefSeq" id="WP_070114611.1">
    <property type="nucleotide sequence ID" value="NZ_LZYE01000130.1"/>
</dbReference>
<protein>
    <recommendedName>
        <fullName evidence="3">CRISPR system Cms protein Csm5</fullName>
    </recommendedName>
    <alternativeName>
        <fullName evidence="6">CRISPR type III A-associated protein Csm5</fullName>
    </alternativeName>
</protein>